<feature type="region of interest" description="Disordered" evidence="17">
    <location>
        <begin position="610"/>
        <end position="637"/>
    </location>
</feature>
<feature type="signal peptide" evidence="19">
    <location>
        <begin position="1"/>
        <end position="22"/>
    </location>
</feature>
<evidence type="ECO:0000256" key="13">
    <source>
        <dbReference type="ARBA" id="ARBA00023065"/>
    </source>
</evidence>
<feature type="compositionally biased region" description="Polar residues" evidence="17">
    <location>
        <begin position="610"/>
        <end position="620"/>
    </location>
</feature>
<evidence type="ECO:0000313" key="24">
    <source>
        <dbReference type="Proteomes" id="UP000054266"/>
    </source>
</evidence>
<evidence type="ECO:0000256" key="1">
    <source>
        <dbReference type="ARBA" id="ARBA00010609"/>
    </source>
</evidence>
<feature type="domain" description="Plastocyanin-like" evidence="22">
    <location>
        <begin position="32"/>
        <end position="147"/>
    </location>
</feature>
<evidence type="ECO:0000256" key="12">
    <source>
        <dbReference type="ARBA" id="ARBA00023008"/>
    </source>
</evidence>
<reference evidence="23 24" key="1">
    <citation type="submission" date="2015-01" db="EMBL/GenBank/DDBJ databases">
        <title>The Genome Sequence of Capronia semiimmersa CBS27337.</title>
        <authorList>
            <consortium name="The Broad Institute Genomics Platform"/>
            <person name="Cuomo C."/>
            <person name="de Hoog S."/>
            <person name="Gorbushina A."/>
            <person name="Stielow B."/>
            <person name="Teixiera M."/>
            <person name="Abouelleil A."/>
            <person name="Chapman S.B."/>
            <person name="Priest M."/>
            <person name="Young S.K."/>
            <person name="Wortman J."/>
            <person name="Nusbaum C."/>
            <person name="Birren B."/>
        </authorList>
    </citation>
    <scope>NUCLEOTIDE SEQUENCE [LARGE SCALE GENOMIC DNA]</scope>
    <source>
        <strain evidence="23 24">CBS 27337</strain>
    </source>
</reference>
<dbReference type="CDD" id="cd13877">
    <property type="entry name" value="CuRO_2_Fet3p_like"/>
    <property type="match status" value="1"/>
</dbReference>
<dbReference type="PANTHER" id="PTHR11709:SF361">
    <property type="entry name" value="IRON TRANSPORT MULTICOPPER OXIDASE FET3"/>
    <property type="match status" value="1"/>
</dbReference>
<dbReference type="InterPro" id="IPR011706">
    <property type="entry name" value="Cu-oxidase_C"/>
</dbReference>
<evidence type="ECO:0000256" key="2">
    <source>
        <dbReference type="ARBA" id="ARBA00022448"/>
    </source>
</evidence>
<keyword evidence="24" id="KW-1185">Reference proteome</keyword>
<dbReference type="InterPro" id="IPR033138">
    <property type="entry name" value="Cu_oxidase_CS"/>
</dbReference>
<evidence type="ECO:0000256" key="18">
    <source>
        <dbReference type="SAM" id="Phobius"/>
    </source>
</evidence>
<keyword evidence="2" id="KW-0813">Transport</keyword>
<evidence type="ECO:0000256" key="7">
    <source>
        <dbReference type="ARBA" id="ARBA00022729"/>
    </source>
</evidence>
<evidence type="ECO:0000259" key="20">
    <source>
        <dbReference type="Pfam" id="PF00394"/>
    </source>
</evidence>
<dbReference type="GO" id="GO:0004322">
    <property type="term" value="F:ferroxidase activity"/>
    <property type="evidence" value="ECO:0007669"/>
    <property type="project" value="TreeGrafter"/>
</dbReference>
<keyword evidence="6" id="KW-0479">Metal-binding</keyword>
<keyword evidence="8" id="KW-0677">Repeat</keyword>
<dbReference type="CDD" id="cd13851">
    <property type="entry name" value="CuRO_1_Fet3p"/>
    <property type="match status" value="1"/>
</dbReference>
<dbReference type="InterPro" id="IPR001117">
    <property type="entry name" value="Cu-oxidase_2nd"/>
</dbReference>
<name>A0A0D2GE52_9EURO</name>
<dbReference type="InterPro" id="IPR002355">
    <property type="entry name" value="Cu_oxidase_Cu_BS"/>
</dbReference>
<proteinExistence type="inferred from homology"/>
<dbReference type="Proteomes" id="UP000054266">
    <property type="component" value="Unassembled WGS sequence"/>
</dbReference>
<evidence type="ECO:0000256" key="10">
    <source>
        <dbReference type="ARBA" id="ARBA00023002"/>
    </source>
</evidence>
<dbReference type="FunFam" id="2.60.40.420:FF:000022">
    <property type="entry name" value="FET5p Multicopper oxidase"/>
    <property type="match status" value="1"/>
</dbReference>
<dbReference type="Gene3D" id="2.60.40.420">
    <property type="entry name" value="Cupredoxins - blue copper proteins"/>
    <property type="match status" value="3"/>
</dbReference>
<dbReference type="STRING" id="5601.A0A0D2GE52"/>
<evidence type="ECO:0000256" key="14">
    <source>
        <dbReference type="ARBA" id="ARBA00023136"/>
    </source>
</evidence>
<dbReference type="HOGENOM" id="CLU_006504_7_3_1"/>
<dbReference type="PANTHER" id="PTHR11709">
    <property type="entry name" value="MULTI-COPPER OXIDASE"/>
    <property type="match status" value="1"/>
</dbReference>
<dbReference type="GO" id="GO:0033573">
    <property type="term" value="C:high-affinity iron permease complex"/>
    <property type="evidence" value="ECO:0007669"/>
    <property type="project" value="TreeGrafter"/>
</dbReference>
<keyword evidence="10" id="KW-0560">Oxidoreductase</keyword>
<dbReference type="PROSITE" id="PS00079">
    <property type="entry name" value="MULTICOPPER_OXIDASE1"/>
    <property type="match status" value="1"/>
</dbReference>
<feature type="transmembrane region" description="Helical" evidence="18">
    <location>
        <begin position="561"/>
        <end position="583"/>
    </location>
</feature>
<evidence type="ECO:0000256" key="17">
    <source>
        <dbReference type="SAM" id="MobiDB-lite"/>
    </source>
</evidence>
<gene>
    <name evidence="23" type="ORF">PV04_02694</name>
</gene>
<dbReference type="PROSITE" id="PS00080">
    <property type="entry name" value="MULTICOPPER_OXIDASE2"/>
    <property type="match status" value="1"/>
</dbReference>
<keyword evidence="7 19" id="KW-0732">Signal</keyword>
<dbReference type="FunFam" id="2.60.40.420:FF:000024">
    <property type="entry name" value="FET5p Multicopper oxidase"/>
    <property type="match status" value="1"/>
</dbReference>
<dbReference type="AlphaFoldDB" id="A0A0D2GE52"/>
<keyword evidence="9 18" id="KW-1133">Transmembrane helix</keyword>
<comment type="subcellular location">
    <subcellularLocation>
        <location evidence="16">Cell membrane</location>
        <topology evidence="16">Single-pass type I membrane protein</topology>
        <orientation evidence="16">Extracellular side</orientation>
    </subcellularLocation>
</comment>
<dbReference type="InterPro" id="IPR045087">
    <property type="entry name" value="Cu-oxidase_fam"/>
</dbReference>
<evidence type="ECO:0000256" key="4">
    <source>
        <dbReference type="ARBA" id="ARBA00022496"/>
    </source>
</evidence>
<dbReference type="GO" id="GO:0010106">
    <property type="term" value="P:cellular response to iron ion starvation"/>
    <property type="evidence" value="ECO:0007669"/>
    <property type="project" value="TreeGrafter"/>
</dbReference>
<evidence type="ECO:0000256" key="11">
    <source>
        <dbReference type="ARBA" id="ARBA00023004"/>
    </source>
</evidence>
<keyword evidence="13" id="KW-0406">Ion transport</keyword>
<evidence type="ECO:0000256" key="19">
    <source>
        <dbReference type="SAM" id="SignalP"/>
    </source>
</evidence>
<evidence type="ECO:0000256" key="5">
    <source>
        <dbReference type="ARBA" id="ARBA00022692"/>
    </source>
</evidence>
<dbReference type="FunFam" id="2.60.40.420:FF:000025">
    <property type="entry name" value="FET5p Multicopper oxidase"/>
    <property type="match status" value="1"/>
</dbReference>
<dbReference type="EMBL" id="KN846957">
    <property type="protein sequence ID" value="KIW70424.1"/>
    <property type="molecule type" value="Genomic_DNA"/>
</dbReference>
<evidence type="ECO:0000313" key="23">
    <source>
        <dbReference type="EMBL" id="KIW70424.1"/>
    </source>
</evidence>
<dbReference type="Pfam" id="PF07731">
    <property type="entry name" value="Cu-oxidase_2"/>
    <property type="match status" value="1"/>
</dbReference>
<dbReference type="GO" id="GO:0033215">
    <property type="term" value="P:reductive iron assimilation"/>
    <property type="evidence" value="ECO:0007669"/>
    <property type="project" value="TreeGrafter"/>
</dbReference>
<evidence type="ECO:0000256" key="8">
    <source>
        <dbReference type="ARBA" id="ARBA00022737"/>
    </source>
</evidence>
<dbReference type="GO" id="GO:0005507">
    <property type="term" value="F:copper ion binding"/>
    <property type="evidence" value="ECO:0007669"/>
    <property type="project" value="InterPro"/>
</dbReference>
<dbReference type="Pfam" id="PF00394">
    <property type="entry name" value="Cu-oxidase"/>
    <property type="match status" value="1"/>
</dbReference>
<keyword evidence="5 18" id="KW-0812">Transmembrane</keyword>
<accession>A0A0D2GE52</accession>
<dbReference type="CDD" id="cd13899">
    <property type="entry name" value="CuRO_3_Fet3p"/>
    <property type="match status" value="1"/>
</dbReference>
<dbReference type="Pfam" id="PF07732">
    <property type="entry name" value="Cu-oxidase_3"/>
    <property type="match status" value="1"/>
</dbReference>
<evidence type="ECO:0000256" key="15">
    <source>
        <dbReference type="ARBA" id="ARBA00023180"/>
    </source>
</evidence>
<comment type="similarity">
    <text evidence="1">Belongs to the multicopper oxidase family.</text>
</comment>
<keyword evidence="11" id="KW-0408">Iron</keyword>
<evidence type="ECO:0000256" key="6">
    <source>
        <dbReference type="ARBA" id="ARBA00022723"/>
    </source>
</evidence>
<feature type="chain" id="PRO_5002242780" description="L-ascorbate oxidase" evidence="19">
    <location>
        <begin position="23"/>
        <end position="637"/>
    </location>
</feature>
<organism evidence="23 24">
    <name type="scientific">Phialophora macrospora</name>
    <dbReference type="NCBI Taxonomy" id="1851006"/>
    <lineage>
        <taxon>Eukaryota</taxon>
        <taxon>Fungi</taxon>
        <taxon>Dikarya</taxon>
        <taxon>Ascomycota</taxon>
        <taxon>Pezizomycotina</taxon>
        <taxon>Eurotiomycetes</taxon>
        <taxon>Chaetothyriomycetidae</taxon>
        <taxon>Chaetothyriales</taxon>
        <taxon>Herpotrichiellaceae</taxon>
        <taxon>Phialophora</taxon>
    </lineage>
</organism>
<dbReference type="InterPro" id="IPR044130">
    <property type="entry name" value="CuRO_2_Fet3-like"/>
</dbReference>
<sequence>MALSLSYFLVLCAAFLVPFASAATRVYNFTAGWVTTNPDGQFERTTIGINGQWPLPRIEADVGDRVIVNLKNDLGNQSTSIHFHGLFMNGTNHMDGVGSGTQCPVPPGATFTYDFNITQPGTYWYHSHVEGQYPDGIRGPLIIHDPENPYADLYDEELVLTLSDWYHEQMPSLIKKFMSVTNPTGAEPVPQSALMNDTQNLQIPVQPGRTYFIRIINMAAFAAQYFWIEGHTFRIIEVDGVYHEPAEASQIYLTAAQRYGILLTTRNDTTENFAIVGSMDQDLFDVVPDGLNPNVTSFLVYDGEKPMPTPQFIDEFDPFDDMTLVPTDGEELLEDPDLVVQLDVLMDNLGDGANYAFFSGITYVRPKVPTLYTALSTGDLAVDPVVYGVNSNAHILGSQQTIEIVVNNHDPGKHPFHLHGHAFQAIVRGEDESGDYNPNVVTNGSVVLPRRPMRRDTLLVRPNGHIVMRFRSDNPGVWLFHCHIEWHVDSGLVMTFVEQPLVLQQTLPSRIPADHFAACAAIDPPMPTLGNAAGNTENFYDLTGANVPPGPLPDGFETKGIVAMTFSILAGLLGVATVIWYGLGEMGTIEADREKKKIAALAKERGVISRANTGSGNVSGPANGGTTGQGEEISRAG</sequence>
<feature type="domain" description="Plastocyanin-like" evidence="20">
    <location>
        <begin position="156"/>
        <end position="303"/>
    </location>
</feature>
<evidence type="ECO:0000256" key="3">
    <source>
        <dbReference type="ARBA" id="ARBA00022475"/>
    </source>
</evidence>
<dbReference type="SUPFAM" id="SSF49503">
    <property type="entry name" value="Cupredoxins"/>
    <property type="match status" value="3"/>
</dbReference>
<evidence type="ECO:0000256" key="16">
    <source>
        <dbReference type="ARBA" id="ARBA00037814"/>
    </source>
</evidence>
<evidence type="ECO:0000256" key="9">
    <source>
        <dbReference type="ARBA" id="ARBA00022989"/>
    </source>
</evidence>
<evidence type="ECO:0000259" key="21">
    <source>
        <dbReference type="Pfam" id="PF07731"/>
    </source>
</evidence>
<dbReference type="InterPro" id="IPR008972">
    <property type="entry name" value="Cupredoxin"/>
</dbReference>
<evidence type="ECO:0008006" key="25">
    <source>
        <dbReference type="Google" id="ProtNLM"/>
    </source>
</evidence>
<protein>
    <recommendedName>
        <fullName evidence="25">L-ascorbate oxidase</fullName>
    </recommendedName>
</protein>
<keyword evidence="14 18" id="KW-0472">Membrane</keyword>
<keyword evidence="12" id="KW-0186">Copper</keyword>
<keyword evidence="15" id="KW-0325">Glycoprotein</keyword>
<evidence type="ECO:0000259" key="22">
    <source>
        <dbReference type="Pfam" id="PF07732"/>
    </source>
</evidence>
<keyword evidence="3" id="KW-1003">Cell membrane</keyword>
<feature type="domain" description="Plastocyanin-like" evidence="21">
    <location>
        <begin position="363"/>
        <end position="500"/>
    </location>
</feature>
<dbReference type="InterPro" id="IPR011707">
    <property type="entry name" value="Cu-oxidase-like_N"/>
</dbReference>
<keyword evidence="4" id="KW-0410">Iron transport</keyword>